<evidence type="ECO:0000256" key="5">
    <source>
        <dbReference type="ARBA" id="ARBA00015938"/>
    </source>
</evidence>
<dbReference type="CDD" id="cd02853">
    <property type="entry name" value="E_set_MTHase_like_N"/>
    <property type="match status" value="1"/>
</dbReference>
<evidence type="ECO:0000256" key="8">
    <source>
        <dbReference type="ARBA" id="ARBA00023277"/>
    </source>
</evidence>
<dbReference type="Pfam" id="PF00128">
    <property type="entry name" value="Alpha-amylase"/>
    <property type="match status" value="1"/>
</dbReference>
<feature type="domain" description="Glycosyl hydrolase family 13 catalytic" evidence="17">
    <location>
        <begin position="119"/>
        <end position="490"/>
    </location>
</feature>
<dbReference type="InterPro" id="IPR013780">
    <property type="entry name" value="Glyco_hydro_b"/>
</dbReference>
<evidence type="ECO:0000259" key="17">
    <source>
        <dbReference type="SMART" id="SM00642"/>
    </source>
</evidence>
<dbReference type="RefSeq" id="WP_231812911.1">
    <property type="nucleotide sequence ID" value="NZ_JAJOZR010000003.1"/>
</dbReference>
<evidence type="ECO:0000256" key="4">
    <source>
        <dbReference type="ARBA" id="ARBA00012268"/>
    </source>
</evidence>
<dbReference type="NCBIfam" id="TIGR02402">
    <property type="entry name" value="trehalose_TreZ"/>
    <property type="match status" value="1"/>
</dbReference>
<evidence type="ECO:0000256" key="11">
    <source>
        <dbReference type="ARBA" id="ARBA00033284"/>
    </source>
</evidence>
<proteinExistence type="inferred from homology"/>
<feature type="active site" description="Proton donor" evidence="15">
    <location>
        <position position="303"/>
    </location>
</feature>
<dbReference type="SMART" id="SM00642">
    <property type="entry name" value="Aamy"/>
    <property type="match status" value="1"/>
</dbReference>
<dbReference type="InterPro" id="IPR014756">
    <property type="entry name" value="Ig_E-set"/>
</dbReference>
<evidence type="ECO:0000256" key="3">
    <source>
        <dbReference type="ARBA" id="ARBA00008061"/>
    </source>
</evidence>
<accession>A0A9X1SZU2</accession>
<dbReference type="InterPro" id="IPR006047">
    <property type="entry name" value="GH13_cat_dom"/>
</dbReference>
<keyword evidence="8" id="KW-0119">Carbohydrate metabolism</keyword>
<keyword evidence="6" id="KW-0963">Cytoplasm</keyword>
<evidence type="ECO:0000256" key="6">
    <source>
        <dbReference type="ARBA" id="ARBA00022490"/>
    </source>
</evidence>
<comment type="catalytic activity">
    <reaction evidence="12 14">
        <text>hydrolysis of (1-&gt;4)-alpha-D-glucosidic linkage in 4-alpha-D-[(1-&gt;4)-alpha-D-glucanosyl]n trehalose to yield trehalose and (1-&gt;4)-alpha-D-glucan.</text>
        <dbReference type="EC" id="3.2.1.141"/>
    </reaction>
</comment>
<dbReference type="InterPro" id="IPR044901">
    <property type="entry name" value="Trehalose_TreZ_E-set_sf"/>
</dbReference>
<organism evidence="18 19">
    <name type="scientific">Rhizobium quercicola</name>
    <dbReference type="NCBI Taxonomy" id="2901226"/>
    <lineage>
        <taxon>Bacteria</taxon>
        <taxon>Pseudomonadati</taxon>
        <taxon>Pseudomonadota</taxon>
        <taxon>Alphaproteobacteria</taxon>
        <taxon>Hyphomicrobiales</taxon>
        <taxon>Rhizobiaceae</taxon>
        <taxon>Rhizobium/Agrobacterium group</taxon>
        <taxon>Rhizobium</taxon>
    </lineage>
</organism>
<dbReference type="EMBL" id="JAJOZR010000003">
    <property type="protein sequence ID" value="MCD7108717.1"/>
    <property type="molecule type" value="Genomic_DNA"/>
</dbReference>
<dbReference type="AlphaFoldDB" id="A0A9X1SZU2"/>
<name>A0A9X1SZU2_9HYPH</name>
<evidence type="ECO:0000256" key="15">
    <source>
        <dbReference type="PIRSR" id="PIRSR006337-1"/>
    </source>
</evidence>
<evidence type="ECO:0000256" key="13">
    <source>
        <dbReference type="NCBIfam" id="TIGR02402"/>
    </source>
</evidence>
<reference evidence="18" key="1">
    <citation type="submission" date="2021-12" db="EMBL/GenBank/DDBJ databases">
        <authorList>
            <person name="Li Y."/>
        </authorList>
    </citation>
    <scope>NUCLEOTIDE SEQUENCE</scope>
    <source>
        <strain evidence="18">DKSPLA3</strain>
    </source>
</reference>
<evidence type="ECO:0000256" key="16">
    <source>
        <dbReference type="PIRSR" id="PIRSR006337-3"/>
    </source>
</evidence>
<keyword evidence="7 14" id="KW-0378">Hydrolase</keyword>
<dbReference type="Gene3D" id="2.60.40.10">
    <property type="entry name" value="Immunoglobulins"/>
    <property type="match status" value="1"/>
</dbReference>
<dbReference type="PIRSF" id="PIRSF006337">
    <property type="entry name" value="Trehalose_TreZ"/>
    <property type="match status" value="1"/>
</dbReference>
<dbReference type="GO" id="GO:0033942">
    <property type="term" value="F:4-alpha-D-(1-&gt;4)-alpha-D-glucanotrehalose trehalohydrolase activity"/>
    <property type="evidence" value="ECO:0007669"/>
    <property type="project" value="UniProtKB-EC"/>
</dbReference>
<comment type="similarity">
    <text evidence="3 14">Belongs to the glycosyl hydrolase 13 family.</text>
</comment>
<keyword evidence="19" id="KW-1185">Reference proteome</keyword>
<feature type="site" description="Transition state stabilizer" evidence="16">
    <location>
        <position position="392"/>
    </location>
</feature>
<evidence type="ECO:0000256" key="1">
    <source>
        <dbReference type="ARBA" id="ARBA00004496"/>
    </source>
</evidence>
<evidence type="ECO:0000256" key="12">
    <source>
        <dbReference type="ARBA" id="ARBA00034013"/>
    </source>
</evidence>
<evidence type="ECO:0000256" key="7">
    <source>
        <dbReference type="ARBA" id="ARBA00022801"/>
    </source>
</evidence>
<comment type="pathway">
    <text evidence="2 14">Glycan biosynthesis; trehalose biosynthesis.</text>
</comment>
<dbReference type="Proteomes" id="UP001139089">
    <property type="component" value="Unassembled WGS sequence"/>
</dbReference>
<gene>
    <name evidence="18" type="primary">treZ</name>
    <name evidence="18" type="ORF">LRX75_06645</name>
</gene>
<evidence type="ECO:0000313" key="18">
    <source>
        <dbReference type="EMBL" id="MCD7108717.1"/>
    </source>
</evidence>
<comment type="subcellular location">
    <subcellularLocation>
        <location evidence="1 15">Cytoplasm</location>
    </subcellularLocation>
</comment>
<dbReference type="GO" id="GO:0005737">
    <property type="term" value="C:cytoplasm"/>
    <property type="evidence" value="ECO:0007669"/>
    <property type="project" value="UniProtKB-SubCell"/>
</dbReference>
<dbReference type="EC" id="3.2.1.141" evidence="4 13"/>
<evidence type="ECO:0000256" key="2">
    <source>
        <dbReference type="ARBA" id="ARBA00005199"/>
    </source>
</evidence>
<dbReference type="SUPFAM" id="SSF81296">
    <property type="entry name" value="E set domains"/>
    <property type="match status" value="1"/>
</dbReference>
<dbReference type="GO" id="GO:0005992">
    <property type="term" value="P:trehalose biosynthetic process"/>
    <property type="evidence" value="ECO:0007669"/>
    <property type="project" value="UniProtKB-UniRule"/>
</dbReference>
<dbReference type="PANTHER" id="PTHR43651">
    <property type="entry name" value="1,4-ALPHA-GLUCAN-BRANCHING ENZYME"/>
    <property type="match status" value="1"/>
</dbReference>
<dbReference type="Gene3D" id="3.20.20.80">
    <property type="entry name" value="Glycosidases"/>
    <property type="match status" value="1"/>
</dbReference>
<dbReference type="CDD" id="cd11325">
    <property type="entry name" value="AmyAc_GTHase"/>
    <property type="match status" value="1"/>
</dbReference>
<feature type="active site" description="Nucleophile" evidence="15">
    <location>
        <position position="268"/>
    </location>
</feature>
<dbReference type="SUPFAM" id="SSF51445">
    <property type="entry name" value="(Trans)glycosidases"/>
    <property type="match status" value="1"/>
</dbReference>
<dbReference type="InterPro" id="IPR017853">
    <property type="entry name" value="GH"/>
</dbReference>
<dbReference type="Gene3D" id="2.60.40.1180">
    <property type="entry name" value="Golgi alpha-mannosidase II"/>
    <property type="match status" value="1"/>
</dbReference>
<dbReference type="InterPro" id="IPR012768">
    <property type="entry name" value="Trehalose_TreZ"/>
</dbReference>
<dbReference type="InterPro" id="IPR013783">
    <property type="entry name" value="Ig-like_fold"/>
</dbReference>
<keyword evidence="9 14" id="KW-0326">Glycosidase</keyword>
<sequence>MTTESVRPSANRQTTAWGPEILAEGGARFRLWAPGEDTLTLRLDGKDHDMAQAGEGWFEAVVSEAKPGATYAFVLPDGKVVPDPAARALAQDVHGPAVLVDPDAYQWKHAGWTGMPWAETILYEFHVGTFTPEGTFRAAIEKLADIADTGITAVEIMPVSHFGGTRGWGYDGVYPYAPHNAYGSPDDLKAFIDAAHGLGLMVYMDVVYNHFGPDGNYLSAYAPDFFREGKKTPWGAAIAYNKQPVRDFFVENALYWLREFRLDGLRFDAIDMIFDDAETHVLIEIARRARSEFDGRHIHLVTEDPENHIELRRSDDNEALLYDADWNDDYHHAAHVVATGEKNGYYGKFIDRPVENFARALTEGYIYPGQKPVEMSEPVPMEAFVGFLQNHDQIGNRAFGDRLITLTSKEMLQALTVVTMLAPHIPMLFMGEEYGETRPFLFFTDYDGDLGKAVREGRRTDMDNFGGLPDGKSVEDVADPNAIETMENTRLDWAKAETEDGQAWRALYRDLIAIRKRAIVPLLVAAPNTLSAGTVLTAEGRLLAIDWQLGDRRLQLRANFGEVTADLPPATGETLYGTHSTQGMAPCSVLFALDRA</sequence>
<dbReference type="Gene3D" id="1.10.10.760">
    <property type="entry name" value="E-set domains of sugar-utilizing enzymes"/>
    <property type="match status" value="1"/>
</dbReference>
<protein>
    <recommendedName>
        <fullName evidence="5 13">Malto-oligosyltrehalose trehalohydrolase</fullName>
        <shortName evidence="14">MTHase</shortName>
        <ecNumber evidence="4 13">3.2.1.141</ecNumber>
    </recommendedName>
    <alternativeName>
        <fullName evidence="11 14">4-alpha-D-((1-&gt;4)-alpha-D-glucano)trehalose trehalohydrolase</fullName>
    </alternativeName>
    <alternativeName>
        <fullName evidence="10 14">Maltooligosyl trehalose trehalohydrolase</fullName>
    </alternativeName>
</protein>
<dbReference type="PANTHER" id="PTHR43651:SF11">
    <property type="entry name" value="MALTO-OLIGOSYLTREHALOSE TREHALOHYDROLASE"/>
    <property type="match status" value="1"/>
</dbReference>
<evidence type="ECO:0000256" key="14">
    <source>
        <dbReference type="PIRNR" id="PIRNR006337"/>
    </source>
</evidence>
<comment type="caution">
    <text evidence="18">The sequence shown here is derived from an EMBL/GenBank/DDBJ whole genome shotgun (WGS) entry which is preliminary data.</text>
</comment>
<evidence type="ECO:0000256" key="9">
    <source>
        <dbReference type="ARBA" id="ARBA00023295"/>
    </source>
</evidence>
<evidence type="ECO:0000313" key="19">
    <source>
        <dbReference type="Proteomes" id="UP001139089"/>
    </source>
</evidence>
<evidence type="ECO:0000256" key="10">
    <source>
        <dbReference type="ARBA" id="ARBA00032057"/>
    </source>
</evidence>